<dbReference type="InterPro" id="IPR001841">
    <property type="entry name" value="Znf_RING"/>
</dbReference>
<feature type="compositionally biased region" description="Polar residues" evidence="10">
    <location>
        <begin position="155"/>
        <end position="168"/>
    </location>
</feature>
<feature type="compositionally biased region" description="Acidic residues" evidence="10">
    <location>
        <begin position="169"/>
        <end position="186"/>
    </location>
</feature>
<sequence length="511" mass="56550">MSFFSTDLFRATSTTGKGKQAASTPPPDSPFDLDYETAALIAKLAMEDLDELRGQGKGKARANAPLTDEEYALQLQSQQYQELLTSTEDARIANSLREASATDAAYLEALVVAEQAAAEDRRAALALSRGEALPPVQDCQRRLEDPAYQMHPNDQAPSSKQKAVSFSIQDDDSTLAEPDDDPEEEDVPNQYAILRKAMENRAFGTGSSSGSGAGTSSMFSRHVKKVNCTICDDSVTTTSALETSCGHYYCRGCIREHADLMTRDETLYPLRCCKAPIEHNKVFPFLSLALRKQFEAKNVEFSVPPNNRIYCCSPTCSAFLGATTAYEGVKGLRCGKCQTVTCPRCKQSYHPNERACSDNTSALEVRELARTQGWQTCPGCHAIVELNIGCYHMTCRCSTQFCYLCAVPWKGCVCPQWDEGRLLQTAQQRVENEMGGARAVQMQAAAPARFAALVEQRATGLREDHNCMFHNWQYRRGGGECENCNYYLPNFLLICRGCSLLVCKRCSRNRL</sequence>
<evidence type="ECO:0000256" key="7">
    <source>
        <dbReference type="ARBA" id="ARBA00022786"/>
    </source>
</evidence>
<dbReference type="PANTHER" id="PTHR11685">
    <property type="entry name" value="RBR FAMILY RING FINGER AND IBR DOMAIN-CONTAINING"/>
    <property type="match status" value="1"/>
</dbReference>
<comment type="catalytic activity">
    <reaction evidence="1">
        <text>[E2 ubiquitin-conjugating enzyme]-S-ubiquitinyl-L-cysteine + [acceptor protein]-L-lysine = [E2 ubiquitin-conjugating enzyme]-L-cysteine + [acceptor protein]-N(6)-ubiquitinyl-L-lysine.</text>
        <dbReference type="EC" id="2.3.2.31"/>
    </reaction>
</comment>
<dbReference type="Gene3D" id="1.20.120.1750">
    <property type="match status" value="1"/>
</dbReference>
<dbReference type="InterPro" id="IPR044066">
    <property type="entry name" value="TRIAD_supradom"/>
</dbReference>
<dbReference type="Proteomes" id="UP000807306">
    <property type="component" value="Unassembled WGS sequence"/>
</dbReference>
<feature type="domain" description="RING-type" evidence="11">
    <location>
        <begin position="228"/>
        <end position="272"/>
    </location>
</feature>
<feature type="region of interest" description="Disordered" evidence="10">
    <location>
        <begin position="149"/>
        <end position="186"/>
    </location>
</feature>
<dbReference type="SUPFAM" id="SSF57850">
    <property type="entry name" value="RING/U-box"/>
    <property type="match status" value="2"/>
</dbReference>
<evidence type="ECO:0000256" key="3">
    <source>
        <dbReference type="ARBA" id="ARBA00022679"/>
    </source>
</evidence>
<keyword evidence="8" id="KW-0862">Zinc</keyword>
<keyword evidence="7" id="KW-0833">Ubl conjugation pathway</keyword>
<dbReference type="GO" id="GO:0016567">
    <property type="term" value="P:protein ubiquitination"/>
    <property type="evidence" value="ECO:0007669"/>
    <property type="project" value="InterPro"/>
</dbReference>
<evidence type="ECO:0000313" key="13">
    <source>
        <dbReference type="EMBL" id="KAF9528770.1"/>
    </source>
</evidence>
<reference evidence="13" key="1">
    <citation type="submission" date="2020-11" db="EMBL/GenBank/DDBJ databases">
        <authorList>
            <consortium name="DOE Joint Genome Institute"/>
            <person name="Ahrendt S."/>
            <person name="Riley R."/>
            <person name="Andreopoulos W."/>
            <person name="Labutti K."/>
            <person name="Pangilinan J."/>
            <person name="Ruiz-Duenas F.J."/>
            <person name="Barrasa J.M."/>
            <person name="Sanchez-Garcia M."/>
            <person name="Camarero S."/>
            <person name="Miyauchi S."/>
            <person name="Serrano A."/>
            <person name="Linde D."/>
            <person name="Babiker R."/>
            <person name="Drula E."/>
            <person name="Ayuso-Fernandez I."/>
            <person name="Pacheco R."/>
            <person name="Padilla G."/>
            <person name="Ferreira P."/>
            <person name="Barriuso J."/>
            <person name="Kellner H."/>
            <person name="Castanera R."/>
            <person name="Alfaro M."/>
            <person name="Ramirez L."/>
            <person name="Pisabarro A.G."/>
            <person name="Kuo A."/>
            <person name="Tritt A."/>
            <person name="Lipzen A."/>
            <person name="He G."/>
            <person name="Yan M."/>
            <person name="Ng V."/>
            <person name="Cullen D."/>
            <person name="Martin F."/>
            <person name="Rosso M.-N."/>
            <person name="Henrissat B."/>
            <person name="Hibbett D."/>
            <person name="Martinez A.T."/>
            <person name="Grigoriev I.V."/>
        </authorList>
    </citation>
    <scope>NUCLEOTIDE SEQUENCE</scope>
    <source>
        <strain evidence="13">CBS 506.95</strain>
    </source>
</reference>
<dbReference type="CDD" id="cd20335">
    <property type="entry name" value="BRcat_RBR"/>
    <property type="match status" value="1"/>
</dbReference>
<name>A0A9P6JQP2_9AGAR</name>
<dbReference type="GO" id="GO:0061630">
    <property type="term" value="F:ubiquitin protein ligase activity"/>
    <property type="evidence" value="ECO:0007669"/>
    <property type="project" value="UniProtKB-EC"/>
</dbReference>
<keyword evidence="3" id="KW-0808">Transferase</keyword>
<keyword evidence="14" id="KW-1185">Reference proteome</keyword>
<dbReference type="PROSITE" id="PS00518">
    <property type="entry name" value="ZF_RING_1"/>
    <property type="match status" value="1"/>
</dbReference>
<dbReference type="EMBL" id="MU157850">
    <property type="protein sequence ID" value="KAF9528770.1"/>
    <property type="molecule type" value="Genomic_DNA"/>
</dbReference>
<gene>
    <name evidence="13" type="ORF">CPB83DRAFT_298045</name>
</gene>
<keyword evidence="4" id="KW-0479">Metal-binding</keyword>
<dbReference type="PROSITE" id="PS50089">
    <property type="entry name" value="ZF_RING_2"/>
    <property type="match status" value="1"/>
</dbReference>
<accession>A0A9P6JQP2</accession>
<evidence type="ECO:0000313" key="14">
    <source>
        <dbReference type="Proteomes" id="UP000807306"/>
    </source>
</evidence>
<proteinExistence type="predicted"/>
<dbReference type="InterPro" id="IPR017907">
    <property type="entry name" value="Znf_RING_CS"/>
</dbReference>
<keyword evidence="6 9" id="KW-0863">Zinc-finger</keyword>
<feature type="compositionally biased region" description="Polar residues" evidence="10">
    <location>
        <begin position="12"/>
        <end position="23"/>
    </location>
</feature>
<evidence type="ECO:0000256" key="8">
    <source>
        <dbReference type="ARBA" id="ARBA00022833"/>
    </source>
</evidence>
<keyword evidence="5" id="KW-0677">Repeat</keyword>
<evidence type="ECO:0000256" key="2">
    <source>
        <dbReference type="ARBA" id="ARBA00012251"/>
    </source>
</evidence>
<dbReference type="InterPro" id="IPR002867">
    <property type="entry name" value="IBR_dom"/>
</dbReference>
<evidence type="ECO:0000256" key="9">
    <source>
        <dbReference type="PROSITE-ProRule" id="PRU00175"/>
    </source>
</evidence>
<dbReference type="SMART" id="SM00647">
    <property type="entry name" value="IBR"/>
    <property type="match status" value="2"/>
</dbReference>
<evidence type="ECO:0000256" key="6">
    <source>
        <dbReference type="ARBA" id="ARBA00022771"/>
    </source>
</evidence>
<feature type="region of interest" description="Disordered" evidence="10">
    <location>
        <begin position="12"/>
        <end position="32"/>
    </location>
</feature>
<evidence type="ECO:0000256" key="4">
    <source>
        <dbReference type="ARBA" id="ARBA00022723"/>
    </source>
</evidence>
<dbReference type="OrthoDB" id="9977870at2759"/>
<dbReference type="PROSITE" id="PS51873">
    <property type="entry name" value="TRIAD"/>
    <property type="match status" value="1"/>
</dbReference>
<dbReference type="CDD" id="cd22584">
    <property type="entry name" value="Rcat_RBR_unk"/>
    <property type="match status" value="1"/>
</dbReference>
<comment type="caution">
    <text evidence="13">The sequence shown here is derived from an EMBL/GenBank/DDBJ whole genome shotgun (WGS) entry which is preliminary data.</text>
</comment>
<dbReference type="InterPro" id="IPR031127">
    <property type="entry name" value="E3_UB_ligase_RBR"/>
</dbReference>
<feature type="domain" description="RING-type" evidence="12">
    <location>
        <begin position="224"/>
        <end position="418"/>
    </location>
</feature>
<evidence type="ECO:0000259" key="12">
    <source>
        <dbReference type="PROSITE" id="PS51873"/>
    </source>
</evidence>
<evidence type="ECO:0000256" key="10">
    <source>
        <dbReference type="SAM" id="MobiDB-lite"/>
    </source>
</evidence>
<dbReference type="Gene3D" id="3.30.40.10">
    <property type="entry name" value="Zinc/RING finger domain, C3HC4 (zinc finger)"/>
    <property type="match status" value="1"/>
</dbReference>
<dbReference type="Pfam" id="PF01485">
    <property type="entry name" value="IBR"/>
    <property type="match status" value="2"/>
</dbReference>
<dbReference type="InterPro" id="IPR013083">
    <property type="entry name" value="Znf_RING/FYVE/PHD"/>
</dbReference>
<evidence type="ECO:0000256" key="5">
    <source>
        <dbReference type="ARBA" id="ARBA00022737"/>
    </source>
</evidence>
<protein>
    <recommendedName>
        <fullName evidence="2">RBR-type E3 ubiquitin transferase</fullName>
        <ecNumber evidence="2">2.3.2.31</ecNumber>
    </recommendedName>
</protein>
<evidence type="ECO:0000256" key="1">
    <source>
        <dbReference type="ARBA" id="ARBA00001798"/>
    </source>
</evidence>
<evidence type="ECO:0000259" key="11">
    <source>
        <dbReference type="PROSITE" id="PS50089"/>
    </source>
</evidence>
<dbReference type="AlphaFoldDB" id="A0A9P6JQP2"/>
<dbReference type="EC" id="2.3.2.31" evidence="2"/>
<dbReference type="GO" id="GO:0008270">
    <property type="term" value="F:zinc ion binding"/>
    <property type="evidence" value="ECO:0007669"/>
    <property type="project" value="UniProtKB-KW"/>
</dbReference>
<organism evidence="13 14">
    <name type="scientific">Crepidotus variabilis</name>
    <dbReference type="NCBI Taxonomy" id="179855"/>
    <lineage>
        <taxon>Eukaryota</taxon>
        <taxon>Fungi</taxon>
        <taxon>Dikarya</taxon>
        <taxon>Basidiomycota</taxon>
        <taxon>Agaricomycotina</taxon>
        <taxon>Agaricomycetes</taxon>
        <taxon>Agaricomycetidae</taxon>
        <taxon>Agaricales</taxon>
        <taxon>Agaricineae</taxon>
        <taxon>Crepidotaceae</taxon>
        <taxon>Crepidotus</taxon>
    </lineage>
</organism>